<feature type="domain" description="DUF202" evidence="7">
    <location>
        <begin position="29"/>
        <end position="95"/>
    </location>
</feature>
<evidence type="ECO:0000256" key="1">
    <source>
        <dbReference type="ARBA" id="ARBA00004651"/>
    </source>
</evidence>
<dbReference type="InterPro" id="IPR003807">
    <property type="entry name" value="DUF202"/>
</dbReference>
<dbReference type="PANTHER" id="PTHR34187:SF2">
    <property type="entry name" value="DUF202 DOMAIN-CONTAINING PROTEIN"/>
    <property type="match status" value="1"/>
</dbReference>
<feature type="transmembrane region" description="Helical" evidence="6">
    <location>
        <begin position="71"/>
        <end position="90"/>
    </location>
</feature>
<feature type="transmembrane region" description="Helical" evidence="6">
    <location>
        <begin position="40"/>
        <end position="59"/>
    </location>
</feature>
<dbReference type="InterPro" id="IPR052053">
    <property type="entry name" value="IM_YidH-like"/>
</dbReference>
<keyword evidence="9" id="KW-1185">Reference proteome</keyword>
<dbReference type="PANTHER" id="PTHR34187">
    <property type="entry name" value="FGR18P"/>
    <property type="match status" value="1"/>
</dbReference>
<keyword evidence="3 6" id="KW-0812">Transmembrane</keyword>
<gene>
    <name evidence="8" type="ORF">MAAFP003_34</name>
</gene>
<proteinExistence type="predicted"/>
<evidence type="ECO:0000256" key="4">
    <source>
        <dbReference type="ARBA" id="ARBA00022989"/>
    </source>
</evidence>
<dbReference type="AlphaFoldDB" id="A0A2K4Y3K7"/>
<comment type="caution">
    <text evidence="8">The sequence shown here is derived from an EMBL/GenBank/DDBJ whole genome shotgun (WGS) entry which is preliminary data.</text>
</comment>
<keyword evidence="2" id="KW-1003">Cell membrane</keyword>
<protein>
    <submittedName>
        <fullName evidence="8">DUF202 domain-containing protein</fullName>
    </submittedName>
</protein>
<dbReference type="OrthoDB" id="582337at2"/>
<name>A0A2K4Y3K7_9MYCO</name>
<dbReference type="Pfam" id="PF02656">
    <property type="entry name" value="DUF202"/>
    <property type="match status" value="1"/>
</dbReference>
<sequence>MIVESTSSSTTLDANGAASTATAAEPDYRFTLANERTFLAWQRTALGLLAAAVGVVQFLPELAVPGLRHILGGVLGTVAMLTSAAGLHRWSQVDHAMRLDQPLPRPSTPIYLAVALITVGLVTVALALAASGVSR</sequence>
<dbReference type="EMBL" id="FXEG02000001">
    <property type="protein sequence ID" value="SOX51374.1"/>
    <property type="molecule type" value="Genomic_DNA"/>
</dbReference>
<accession>A0A2K4Y3K7</accession>
<comment type="subcellular location">
    <subcellularLocation>
        <location evidence="1">Cell membrane</location>
        <topology evidence="1">Multi-pass membrane protein</topology>
    </subcellularLocation>
</comment>
<feature type="transmembrane region" description="Helical" evidence="6">
    <location>
        <begin position="110"/>
        <end position="130"/>
    </location>
</feature>
<dbReference type="GO" id="GO:0005886">
    <property type="term" value="C:plasma membrane"/>
    <property type="evidence" value="ECO:0007669"/>
    <property type="project" value="UniProtKB-SubCell"/>
</dbReference>
<evidence type="ECO:0000259" key="7">
    <source>
        <dbReference type="Pfam" id="PF02656"/>
    </source>
</evidence>
<organism evidence="8 9">
    <name type="scientific">Mycobacterium ahvazicum</name>
    <dbReference type="NCBI Taxonomy" id="1964395"/>
    <lineage>
        <taxon>Bacteria</taxon>
        <taxon>Bacillati</taxon>
        <taxon>Actinomycetota</taxon>
        <taxon>Actinomycetes</taxon>
        <taxon>Mycobacteriales</taxon>
        <taxon>Mycobacteriaceae</taxon>
        <taxon>Mycobacterium</taxon>
        <taxon>Mycobacterium simiae complex</taxon>
    </lineage>
</organism>
<evidence type="ECO:0000256" key="5">
    <source>
        <dbReference type="ARBA" id="ARBA00023136"/>
    </source>
</evidence>
<evidence type="ECO:0000313" key="9">
    <source>
        <dbReference type="Proteomes" id="UP000236318"/>
    </source>
</evidence>
<keyword evidence="4 6" id="KW-1133">Transmembrane helix</keyword>
<reference evidence="8" key="1">
    <citation type="submission" date="2018-01" db="EMBL/GenBank/DDBJ databases">
        <authorList>
            <consortium name="Urmite Genomes"/>
        </authorList>
    </citation>
    <scope>NUCLEOTIDE SEQUENCE [LARGE SCALE GENOMIC DNA]</scope>
    <source>
        <strain evidence="8">AFP003</strain>
    </source>
</reference>
<evidence type="ECO:0000256" key="2">
    <source>
        <dbReference type="ARBA" id="ARBA00022475"/>
    </source>
</evidence>
<evidence type="ECO:0000256" key="3">
    <source>
        <dbReference type="ARBA" id="ARBA00022692"/>
    </source>
</evidence>
<evidence type="ECO:0000313" key="8">
    <source>
        <dbReference type="EMBL" id="SOX51374.1"/>
    </source>
</evidence>
<evidence type="ECO:0000256" key="6">
    <source>
        <dbReference type="SAM" id="Phobius"/>
    </source>
</evidence>
<keyword evidence="5 6" id="KW-0472">Membrane</keyword>
<dbReference type="Proteomes" id="UP000236318">
    <property type="component" value="Unassembled WGS sequence"/>
</dbReference>